<name>A0A919KZL0_9MICO</name>
<feature type="region of interest" description="Disordered" evidence="1">
    <location>
        <begin position="1"/>
        <end position="63"/>
    </location>
</feature>
<comment type="caution">
    <text evidence="2">The sequence shown here is derived from an EMBL/GenBank/DDBJ whole genome shotgun (WGS) entry which is preliminary data.</text>
</comment>
<dbReference type="Proteomes" id="UP000627369">
    <property type="component" value="Unassembled WGS sequence"/>
</dbReference>
<reference evidence="2" key="2">
    <citation type="submission" date="2020-09" db="EMBL/GenBank/DDBJ databases">
        <authorList>
            <person name="Sun Q."/>
            <person name="Zhou Y."/>
        </authorList>
    </citation>
    <scope>NUCLEOTIDE SEQUENCE</scope>
    <source>
        <strain evidence="2">CGMCC 4.7398</strain>
    </source>
</reference>
<gene>
    <name evidence="2" type="ORF">GCM10017772_38600</name>
</gene>
<sequence>MRPHQGHELRPAPQDERRRDQRDGGDEHAVGADREDGHRRVAAKDFQGEAAGAPEDSGEAYEK</sequence>
<feature type="compositionally biased region" description="Basic and acidic residues" evidence="1">
    <location>
        <begin position="1"/>
        <end position="47"/>
    </location>
</feature>
<organism evidence="2 3">
    <name type="scientific">Promicromonospora soli</name>
    <dbReference type="NCBI Taxonomy" id="2035533"/>
    <lineage>
        <taxon>Bacteria</taxon>
        <taxon>Bacillati</taxon>
        <taxon>Actinomycetota</taxon>
        <taxon>Actinomycetes</taxon>
        <taxon>Micrococcales</taxon>
        <taxon>Promicromonosporaceae</taxon>
        <taxon>Promicromonospora</taxon>
    </lineage>
</organism>
<proteinExistence type="predicted"/>
<accession>A0A919KZL0</accession>
<keyword evidence="3" id="KW-1185">Reference proteome</keyword>
<evidence type="ECO:0000313" key="3">
    <source>
        <dbReference type="Proteomes" id="UP000627369"/>
    </source>
</evidence>
<dbReference type="AlphaFoldDB" id="A0A919KZL0"/>
<reference evidence="2" key="1">
    <citation type="journal article" date="2014" name="Int. J. Syst. Evol. Microbiol.">
        <title>Complete genome sequence of Corynebacterium casei LMG S-19264T (=DSM 44701T), isolated from a smear-ripened cheese.</title>
        <authorList>
            <consortium name="US DOE Joint Genome Institute (JGI-PGF)"/>
            <person name="Walter F."/>
            <person name="Albersmeier A."/>
            <person name="Kalinowski J."/>
            <person name="Ruckert C."/>
        </authorList>
    </citation>
    <scope>NUCLEOTIDE SEQUENCE</scope>
    <source>
        <strain evidence="2">CGMCC 4.7398</strain>
    </source>
</reference>
<evidence type="ECO:0000313" key="2">
    <source>
        <dbReference type="EMBL" id="GHH77486.1"/>
    </source>
</evidence>
<protein>
    <submittedName>
        <fullName evidence="2">Uncharacterized protein</fullName>
    </submittedName>
</protein>
<evidence type="ECO:0000256" key="1">
    <source>
        <dbReference type="SAM" id="MobiDB-lite"/>
    </source>
</evidence>
<dbReference type="EMBL" id="BNAS01000006">
    <property type="protein sequence ID" value="GHH77486.1"/>
    <property type="molecule type" value="Genomic_DNA"/>
</dbReference>